<dbReference type="EMBL" id="MGAV01000002">
    <property type="protein sequence ID" value="OGK55505.1"/>
    <property type="molecule type" value="Genomic_DNA"/>
</dbReference>
<gene>
    <name evidence="1" type="ORF">A3H78_05050</name>
</gene>
<organism evidence="1 2">
    <name type="scientific">Candidatus Roizmanbacteria bacterium RIFCSPLOWO2_02_FULL_36_11</name>
    <dbReference type="NCBI Taxonomy" id="1802071"/>
    <lineage>
        <taxon>Bacteria</taxon>
        <taxon>Candidatus Roizmaniibacteriota</taxon>
    </lineage>
</organism>
<evidence type="ECO:0000313" key="1">
    <source>
        <dbReference type="EMBL" id="OGK55505.1"/>
    </source>
</evidence>
<dbReference type="Proteomes" id="UP000177418">
    <property type="component" value="Unassembled WGS sequence"/>
</dbReference>
<comment type="caution">
    <text evidence="1">The sequence shown here is derived from an EMBL/GenBank/DDBJ whole genome shotgun (WGS) entry which is preliminary data.</text>
</comment>
<protein>
    <submittedName>
        <fullName evidence="1">Uncharacterized protein</fullName>
    </submittedName>
</protein>
<accession>A0A1F7JIR7</accession>
<name>A0A1F7JIR7_9BACT</name>
<sequence length="268" mass="30015">MPNERLHTDHMIEVALSARLDPDKPLVEQQVENQTLLAAIFQLCRVVCPNVPPRQTSTRRAIRRHAHQHDRAHDHPTDVDLTYIALDEKNHVYTTDLSLPTALLRNSGLLGSATERISSAPDDSRQNTLRVSFSKERPDEYDLQLRYEVDHPLDAQETPALPGYDSSAPGFMGLVIEESFVLRRIDVDGAQQFEVGIYDSSEDPQRPIFIPSITRKMVHPNLYFMGANWSFRGQETPQESGVINAADLNATMGILVGAMRPSVLPKAA</sequence>
<evidence type="ECO:0000313" key="2">
    <source>
        <dbReference type="Proteomes" id="UP000177418"/>
    </source>
</evidence>
<reference evidence="1 2" key="1">
    <citation type="journal article" date="2016" name="Nat. Commun.">
        <title>Thousands of microbial genomes shed light on interconnected biogeochemical processes in an aquifer system.</title>
        <authorList>
            <person name="Anantharaman K."/>
            <person name="Brown C.T."/>
            <person name="Hug L.A."/>
            <person name="Sharon I."/>
            <person name="Castelle C.J."/>
            <person name="Probst A.J."/>
            <person name="Thomas B.C."/>
            <person name="Singh A."/>
            <person name="Wilkins M.J."/>
            <person name="Karaoz U."/>
            <person name="Brodie E.L."/>
            <person name="Williams K.H."/>
            <person name="Hubbard S.S."/>
            <person name="Banfield J.F."/>
        </authorList>
    </citation>
    <scope>NUCLEOTIDE SEQUENCE [LARGE SCALE GENOMIC DNA]</scope>
</reference>
<proteinExistence type="predicted"/>
<dbReference type="AlphaFoldDB" id="A0A1F7JIR7"/>